<feature type="domain" description="PPM-type phosphatase" evidence="3">
    <location>
        <begin position="142"/>
        <end position="365"/>
    </location>
</feature>
<evidence type="ECO:0000256" key="2">
    <source>
        <dbReference type="SAM" id="Phobius"/>
    </source>
</evidence>
<feature type="transmembrane region" description="Helical" evidence="2">
    <location>
        <begin position="90"/>
        <end position="109"/>
    </location>
</feature>
<keyword evidence="1" id="KW-0378">Hydrolase</keyword>
<keyword evidence="2" id="KW-0812">Transmembrane</keyword>
<accession>A0ABN1TGW6</accession>
<reference evidence="4 5" key="1">
    <citation type="journal article" date="2019" name="Int. J. Syst. Evol. Microbiol.">
        <title>The Global Catalogue of Microorganisms (GCM) 10K type strain sequencing project: providing services to taxonomists for standard genome sequencing and annotation.</title>
        <authorList>
            <consortium name="The Broad Institute Genomics Platform"/>
            <consortium name="The Broad Institute Genome Sequencing Center for Infectious Disease"/>
            <person name="Wu L."/>
            <person name="Ma J."/>
        </authorList>
    </citation>
    <scope>NUCLEOTIDE SEQUENCE [LARGE SCALE GENOMIC DNA]</scope>
    <source>
        <strain evidence="4 5">JCM 13002</strain>
    </source>
</reference>
<keyword evidence="2" id="KW-0472">Membrane</keyword>
<evidence type="ECO:0000256" key="1">
    <source>
        <dbReference type="ARBA" id="ARBA00022801"/>
    </source>
</evidence>
<dbReference type="Pfam" id="PF07228">
    <property type="entry name" value="SpoIIE"/>
    <property type="match status" value="1"/>
</dbReference>
<evidence type="ECO:0000259" key="3">
    <source>
        <dbReference type="SMART" id="SM00331"/>
    </source>
</evidence>
<organism evidence="4 5">
    <name type="scientific">Kitasatospora arboriphila</name>
    <dbReference type="NCBI Taxonomy" id="258052"/>
    <lineage>
        <taxon>Bacteria</taxon>
        <taxon>Bacillati</taxon>
        <taxon>Actinomycetota</taxon>
        <taxon>Actinomycetes</taxon>
        <taxon>Kitasatosporales</taxon>
        <taxon>Streptomycetaceae</taxon>
        <taxon>Kitasatospora</taxon>
    </lineage>
</organism>
<proteinExistence type="predicted"/>
<dbReference type="PANTHER" id="PTHR43156">
    <property type="entry name" value="STAGE II SPORULATION PROTEIN E-RELATED"/>
    <property type="match status" value="1"/>
</dbReference>
<name>A0ABN1TGW6_9ACTN</name>
<dbReference type="InterPro" id="IPR052016">
    <property type="entry name" value="Bact_Sigma-Reg"/>
</dbReference>
<dbReference type="InterPro" id="IPR001932">
    <property type="entry name" value="PPM-type_phosphatase-like_dom"/>
</dbReference>
<sequence length="377" mass="39861">MDVERRSGGERPWGRVPALVLVPVGLLVVLVVVIARSPDSVRLGPLLVIAPALTPSFAGPRVTAVVAALTVAAGVLVAVLRGGLTAGYHPAQLAALAALSLMIVVFAVVRERRDRQLARAQSVAEAAQRALLRPIPERIGPLQIATVYLAAEHEAQIGGDLYTATRTDGGARMIVGDVRGKGLAAVGESALLLSAFRLVAAQHATLPDLARTLDHNVSRYLLDFAQTDRETAEHFVTALLLDIPDDAPVARMTNCGHPPPLLLRHDRVIGLDGGGSAPPLGLGVLAAADYPDDAFPFEIGDTLLLYTDGVVEARDRSGVFYPFADRVARWAGSTPEALVKHIRRDLLAHAGGRLGDDAAVVAIRRTDGSEHRLHGLL</sequence>
<dbReference type="EMBL" id="BAAALD010000018">
    <property type="protein sequence ID" value="GAA1081181.1"/>
    <property type="molecule type" value="Genomic_DNA"/>
</dbReference>
<feature type="transmembrane region" description="Helical" evidence="2">
    <location>
        <begin position="65"/>
        <end position="84"/>
    </location>
</feature>
<dbReference type="Proteomes" id="UP001499987">
    <property type="component" value="Unassembled WGS sequence"/>
</dbReference>
<dbReference type="RefSeq" id="WP_344623626.1">
    <property type="nucleotide sequence ID" value="NZ_BAAALD010000018.1"/>
</dbReference>
<protein>
    <submittedName>
        <fullName evidence="4">PP2C family protein-serine/threonine phosphatase</fullName>
    </submittedName>
</protein>
<dbReference type="PANTHER" id="PTHR43156:SF2">
    <property type="entry name" value="STAGE II SPORULATION PROTEIN E"/>
    <property type="match status" value="1"/>
</dbReference>
<evidence type="ECO:0000313" key="5">
    <source>
        <dbReference type="Proteomes" id="UP001499987"/>
    </source>
</evidence>
<feature type="transmembrane region" description="Helical" evidence="2">
    <location>
        <begin position="12"/>
        <end position="35"/>
    </location>
</feature>
<dbReference type="Gene3D" id="3.60.40.10">
    <property type="entry name" value="PPM-type phosphatase domain"/>
    <property type="match status" value="1"/>
</dbReference>
<dbReference type="SMART" id="SM00331">
    <property type="entry name" value="PP2C_SIG"/>
    <property type="match status" value="1"/>
</dbReference>
<keyword evidence="2" id="KW-1133">Transmembrane helix</keyword>
<dbReference type="SUPFAM" id="SSF81606">
    <property type="entry name" value="PP2C-like"/>
    <property type="match status" value="1"/>
</dbReference>
<keyword evidence="5" id="KW-1185">Reference proteome</keyword>
<comment type="caution">
    <text evidence="4">The sequence shown here is derived from an EMBL/GenBank/DDBJ whole genome shotgun (WGS) entry which is preliminary data.</text>
</comment>
<evidence type="ECO:0000313" key="4">
    <source>
        <dbReference type="EMBL" id="GAA1081181.1"/>
    </source>
</evidence>
<dbReference type="InterPro" id="IPR036457">
    <property type="entry name" value="PPM-type-like_dom_sf"/>
</dbReference>
<gene>
    <name evidence="4" type="ORF">GCM10009663_25010</name>
</gene>